<accession>A0A172QSD7</accession>
<dbReference type="Pfam" id="PF11565">
    <property type="entry name" value="PorB"/>
    <property type="match status" value="1"/>
</dbReference>
<gene>
    <name evidence="2" type="ORF">ccrud_04800</name>
</gene>
<dbReference type="InterPro" id="IPR041910">
    <property type="entry name" value="Alpha_h_PorB/PorC"/>
</dbReference>
<dbReference type="InterPro" id="IPR021114">
    <property type="entry name" value="Porin_PorB/PorC"/>
</dbReference>
<reference evidence="2 3" key="1">
    <citation type="submission" date="2016-05" db="EMBL/GenBank/DDBJ databases">
        <title>Complete genome sequence of Corynebacterium crudilactis, a new Corynebacterium species isolated from raw cow's milk.</title>
        <authorList>
            <person name="Christian R."/>
            <person name="Zimmermann J."/>
            <person name="Lipski A."/>
            <person name="Kalinowski J."/>
        </authorList>
    </citation>
    <scope>NUCLEOTIDE SEQUENCE [LARGE SCALE GENOMIC DNA]</scope>
    <source>
        <strain evidence="2 3">JZ16</strain>
    </source>
</reference>
<organism evidence="2 3">
    <name type="scientific">Corynebacterium crudilactis</name>
    <dbReference type="NCBI Taxonomy" id="1652495"/>
    <lineage>
        <taxon>Bacteria</taxon>
        <taxon>Bacillati</taxon>
        <taxon>Actinomycetota</taxon>
        <taxon>Actinomycetes</taxon>
        <taxon>Mycobacteriales</taxon>
        <taxon>Corynebacteriaceae</taxon>
        <taxon>Corynebacterium</taxon>
    </lineage>
</organism>
<evidence type="ECO:0000313" key="2">
    <source>
        <dbReference type="EMBL" id="ANE03599.1"/>
    </source>
</evidence>
<sequence length="126" mass="13133">MKLSRRIAIIGATAGVAVAALAAPASASDFASLSSINKELSTQYDWMPCGVLEIGLNSADVLEEGQYNRELAEAITAKGESGLTQQFPQVGEWNAGQAASLADRAQACGLVKADTYLSEFSANFSS</sequence>
<dbReference type="STRING" id="1652495.ccrud_04800"/>
<dbReference type="InterPro" id="IPR006311">
    <property type="entry name" value="TAT_signal"/>
</dbReference>
<keyword evidence="1" id="KW-0732">Signal</keyword>
<dbReference type="PROSITE" id="PS51318">
    <property type="entry name" value="TAT"/>
    <property type="match status" value="1"/>
</dbReference>
<dbReference type="KEGG" id="ccjz:ccrud_04800"/>
<name>A0A172QSD7_9CORY</name>
<keyword evidence="3" id="KW-1185">Reference proteome</keyword>
<evidence type="ECO:0000313" key="3">
    <source>
        <dbReference type="Proteomes" id="UP000076929"/>
    </source>
</evidence>
<dbReference type="EMBL" id="CP015622">
    <property type="protein sequence ID" value="ANE03599.1"/>
    <property type="molecule type" value="Genomic_DNA"/>
</dbReference>
<dbReference type="AlphaFoldDB" id="A0A172QSD7"/>
<dbReference type="OrthoDB" id="4412621at2"/>
<dbReference type="Gene3D" id="1.10.10.1280">
    <property type="entry name" value="Alpha-helical porin B/porin C"/>
    <property type="match status" value="1"/>
</dbReference>
<dbReference type="Proteomes" id="UP000076929">
    <property type="component" value="Chromosome"/>
</dbReference>
<protein>
    <submittedName>
        <fullName evidence="2">Porin</fullName>
    </submittedName>
</protein>
<feature type="chain" id="PRO_5039625668" evidence="1">
    <location>
        <begin position="28"/>
        <end position="126"/>
    </location>
</feature>
<feature type="signal peptide" evidence="1">
    <location>
        <begin position="1"/>
        <end position="27"/>
    </location>
</feature>
<evidence type="ECO:0000256" key="1">
    <source>
        <dbReference type="SAM" id="SignalP"/>
    </source>
</evidence>
<proteinExistence type="predicted"/>
<dbReference type="RefSeq" id="WP_066565098.1">
    <property type="nucleotide sequence ID" value="NZ_CP015622.1"/>
</dbReference>